<organism evidence="4 5">
    <name type="scientific">Tessaracoccus rhinocerotis</name>
    <dbReference type="NCBI Taxonomy" id="1689449"/>
    <lineage>
        <taxon>Bacteria</taxon>
        <taxon>Bacillati</taxon>
        <taxon>Actinomycetota</taxon>
        <taxon>Actinomycetes</taxon>
        <taxon>Propionibacteriales</taxon>
        <taxon>Propionibacteriaceae</taxon>
        <taxon>Tessaracoccus</taxon>
    </lineage>
</organism>
<feature type="domain" description="Nitroreductase" evidence="3">
    <location>
        <begin position="19"/>
        <end position="77"/>
    </location>
</feature>
<evidence type="ECO:0000256" key="1">
    <source>
        <dbReference type="ARBA" id="ARBA00007118"/>
    </source>
</evidence>
<sequence length="195" mass="21237">MTQTLNRTAVTSAPISEVIANRWSPRSFDVSVDVPEENITAFLEAARWSASASNTQPWRFIVGRRGTATHSTIVEHLMGFNKAWAGSASVLVVNLAETVSPEGAEQRWAHYDLGQAAATLALQAHKDGFHVHQMGGIEVDPLRRSFNVDDRFDIVSVTAVGVLASPAALADEVLREREVAPRVRKPLAELLLADD</sequence>
<dbReference type="GO" id="GO:0016491">
    <property type="term" value="F:oxidoreductase activity"/>
    <property type="evidence" value="ECO:0007669"/>
    <property type="project" value="UniProtKB-KW"/>
</dbReference>
<keyword evidence="5" id="KW-1185">Reference proteome</keyword>
<name>A0A553K5D7_9ACTN</name>
<dbReference type="RefSeq" id="WP_143937007.1">
    <property type="nucleotide sequence ID" value="NZ_VKKG01000001.1"/>
</dbReference>
<dbReference type="Gene3D" id="3.40.109.10">
    <property type="entry name" value="NADH Oxidase"/>
    <property type="match status" value="1"/>
</dbReference>
<evidence type="ECO:0000259" key="3">
    <source>
        <dbReference type="Pfam" id="PF00881"/>
    </source>
</evidence>
<accession>A0A553K5D7</accession>
<dbReference type="SUPFAM" id="SSF55469">
    <property type="entry name" value="FMN-dependent nitroreductase-like"/>
    <property type="match status" value="1"/>
</dbReference>
<dbReference type="InterPro" id="IPR029479">
    <property type="entry name" value="Nitroreductase"/>
</dbReference>
<gene>
    <name evidence="4" type="ORF">FOJ82_03320</name>
</gene>
<comment type="similarity">
    <text evidence="1">Belongs to the nitroreductase family.</text>
</comment>
<keyword evidence="2" id="KW-0560">Oxidoreductase</keyword>
<dbReference type="PANTHER" id="PTHR43673:SF10">
    <property type="entry name" value="NADH DEHYDROGENASE_NAD(P)H NITROREDUCTASE XCC3605-RELATED"/>
    <property type="match status" value="1"/>
</dbReference>
<proteinExistence type="inferred from homology"/>
<dbReference type="Proteomes" id="UP000317638">
    <property type="component" value="Unassembled WGS sequence"/>
</dbReference>
<dbReference type="InterPro" id="IPR000415">
    <property type="entry name" value="Nitroreductase-like"/>
</dbReference>
<dbReference type="EMBL" id="VKKG01000001">
    <property type="protein sequence ID" value="TRY19923.1"/>
    <property type="molecule type" value="Genomic_DNA"/>
</dbReference>
<dbReference type="AlphaFoldDB" id="A0A553K5D7"/>
<dbReference type="CDD" id="cd02138">
    <property type="entry name" value="TdsD-like"/>
    <property type="match status" value="1"/>
</dbReference>
<evidence type="ECO:0000313" key="4">
    <source>
        <dbReference type="EMBL" id="TRY19923.1"/>
    </source>
</evidence>
<dbReference type="Pfam" id="PF00881">
    <property type="entry name" value="Nitroreductase"/>
    <property type="match status" value="1"/>
</dbReference>
<evidence type="ECO:0000256" key="2">
    <source>
        <dbReference type="ARBA" id="ARBA00023002"/>
    </source>
</evidence>
<comment type="caution">
    <text evidence="4">The sequence shown here is derived from an EMBL/GenBank/DDBJ whole genome shotgun (WGS) entry which is preliminary data.</text>
</comment>
<reference evidence="4 5" key="1">
    <citation type="submission" date="2019-07" db="EMBL/GenBank/DDBJ databases">
        <authorList>
            <person name="Zhou L.-Y."/>
        </authorList>
    </citation>
    <scope>NUCLEOTIDE SEQUENCE [LARGE SCALE GENOMIC DNA]</scope>
    <source>
        <strain evidence="4 5">YIM 101269</strain>
    </source>
</reference>
<protein>
    <submittedName>
        <fullName evidence="4">Nitroreductase</fullName>
    </submittedName>
</protein>
<evidence type="ECO:0000313" key="5">
    <source>
        <dbReference type="Proteomes" id="UP000317638"/>
    </source>
</evidence>
<dbReference type="OrthoDB" id="9802510at2"/>
<dbReference type="PANTHER" id="PTHR43673">
    <property type="entry name" value="NAD(P)H NITROREDUCTASE YDGI-RELATED"/>
    <property type="match status" value="1"/>
</dbReference>